<dbReference type="RefSeq" id="WP_080589925.1">
    <property type="nucleotide sequence ID" value="NZ_LT629972.1"/>
</dbReference>
<keyword evidence="3" id="KW-0804">Transcription</keyword>
<dbReference type="GO" id="GO:0006355">
    <property type="term" value="P:regulation of DNA-templated transcription"/>
    <property type="evidence" value="ECO:0007669"/>
    <property type="project" value="UniProtKB-ARBA"/>
</dbReference>
<evidence type="ECO:0000313" key="6">
    <source>
        <dbReference type="Proteomes" id="UP000182272"/>
    </source>
</evidence>
<dbReference type="SUPFAM" id="SSF46785">
    <property type="entry name" value="Winged helix' DNA-binding domain"/>
    <property type="match status" value="1"/>
</dbReference>
<dbReference type="InterPro" id="IPR000485">
    <property type="entry name" value="AsnC-type_HTH_dom"/>
</dbReference>
<dbReference type="PRINTS" id="PR00033">
    <property type="entry name" value="HTHASNC"/>
</dbReference>
<dbReference type="PROSITE" id="PS00519">
    <property type="entry name" value="HTH_ASNC_1"/>
    <property type="match status" value="1"/>
</dbReference>
<name>A0A1H6P0D5_9PSED</name>
<dbReference type="GO" id="GO:0005829">
    <property type="term" value="C:cytosol"/>
    <property type="evidence" value="ECO:0007669"/>
    <property type="project" value="TreeGrafter"/>
</dbReference>
<dbReference type="PROSITE" id="PS50956">
    <property type="entry name" value="HTH_ASNC_2"/>
    <property type="match status" value="1"/>
</dbReference>
<accession>A0A1H6P0D5</accession>
<dbReference type="InterPro" id="IPR011008">
    <property type="entry name" value="Dimeric_a/b-barrel"/>
</dbReference>
<dbReference type="InterPro" id="IPR011991">
    <property type="entry name" value="ArsR-like_HTH"/>
</dbReference>
<gene>
    <name evidence="5" type="ORF">SAMN05216581_3844</name>
</gene>
<evidence type="ECO:0000256" key="2">
    <source>
        <dbReference type="ARBA" id="ARBA00023125"/>
    </source>
</evidence>
<dbReference type="Pfam" id="PF13404">
    <property type="entry name" value="HTH_AsnC-type"/>
    <property type="match status" value="1"/>
</dbReference>
<dbReference type="PANTHER" id="PTHR30154:SF51">
    <property type="entry name" value="ASNC-FAMILY TRANSCRIPTIONAL REGULATORY PROTEIN"/>
    <property type="match status" value="1"/>
</dbReference>
<dbReference type="GO" id="GO:0043200">
    <property type="term" value="P:response to amino acid"/>
    <property type="evidence" value="ECO:0007669"/>
    <property type="project" value="TreeGrafter"/>
</dbReference>
<dbReference type="Gene3D" id="1.10.10.10">
    <property type="entry name" value="Winged helix-like DNA-binding domain superfamily/Winged helix DNA-binding domain"/>
    <property type="match status" value="1"/>
</dbReference>
<reference evidence="5 6" key="1">
    <citation type="submission" date="2016-10" db="EMBL/GenBank/DDBJ databases">
        <authorList>
            <person name="de Groot N.N."/>
        </authorList>
    </citation>
    <scope>NUCLEOTIDE SEQUENCE [LARGE SCALE GENOMIC DNA]</scope>
    <source>
        <strain evidence="5 6">LMG 2158</strain>
    </source>
</reference>
<evidence type="ECO:0000256" key="1">
    <source>
        <dbReference type="ARBA" id="ARBA00023015"/>
    </source>
</evidence>
<dbReference type="SMART" id="SM00344">
    <property type="entry name" value="HTH_ASNC"/>
    <property type="match status" value="1"/>
</dbReference>
<dbReference type="SUPFAM" id="SSF54909">
    <property type="entry name" value="Dimeric alpha+beta barrel"/>
    <property type="match status" value="1"/>
</dbReference>
<proteinExistence type="predicted"/>
<organism evidence="5 6">
    <name type="scientific">Pseudomonas asplenii</name>
    <dbReference type="NCBI Taxonomy" id="53407"/>
    <lineage>
        <taxon>Bacteria</taxon>
        <taxon>Pseudomonadati</taxon>
        <taxon>Pseudomonadota</taxon>
        <taxon>Gammaproteobacteria</taxon>
        <taxon>Pseudomonadales</taxon>
        <taxon>Pseudomonadaceae</taxon>
        <taxon>Pseudomonas</taxon>
    </lineage>
</organism>
<dbReference type="InterPro" id="IPR036390">
    <property type="entry name" value="WH_DNA-bd_sf"/>
</dbReference>
<dbReference type="EMBL" id="LT629972">
    <property type="protein sequence ID" value="SEI18996.1"/>
    <property type="molecule type" value="Genomic_DNA"/>
</dbReference>
<dbReference type="InterPro" id="IPR019885">
    <property type="entry name" value="Tscrpt_reg_HTH_AsnC-type_CS"/>
</dbReference>
<dbReference type="GO" id="GO:0043565">
    <property type="term" value="F:sequence-specific DNA binding"/>
    <property type="evidence" value="ECO:0007669"/>
    <property type="project" value="InterPro"/>
</dbReference>
<sequence length="151" mass="17086">MNKLTKSGKKLDDIDRALVFLLHENSRTSIRALARRVGLSAPACSERLRRLELAGVICRFSVELSALALGYVLQALVRVRPYQEKFQDVEKLLQNLAECVACYKITGDDSFVCHLYVDSVEHLDHVLRNIARLADTHTSIIKTIERKLPVL</sequence>
<evidence type="ECO:0000259" key="4">
    <source>
        <dbReference type="PROSITE" id="PS50956"/>
    </source>
</evidence>
<evidence type="ECO:0000256" key="3">
    <source>
        <dbReference type="ARBA" id="ARBA00023163"/>
    </source>
</evidence>
<protein>
    <submittedName>
        <fullName evidence="5">Lrp/AsnC family transcriptional regulator, leucine-responsive regulatory protein</fullName>
    </submittedName>
</protein>
<dbReference type="Proteomes" id="UP000182272">
    <property type="component" value="Chromosome I"/>
</dbReference>
<dbReference type="InterPro" id="IPR019888">
    <property type="entry name" value="Tscrpt_reg_AsnC-like"/>
</dbReference>
<dbReference type="Pfam" id="PF01037">
    <property type="entry name" value="AsnC_trans_reg"/>
    <property type="match status" value="1"/>
</dbReference>
<dbReference type="AlphaFoldDB" id="A0A1H6P0D5"/>
<keyword evidence="1" id="KW-0805">Transcription regulation</keyword>
<evidence type="ECO:0000313" key="5">
    <source>
        <dbReference type="EMBL" id="SEI18996.1"/>
    </source>
</evidence>
<dbReference type="PANTHER" id="PTHR30154">
    <property type="entry name" value="LEUCINE-RESPONSIVE REGULATORY PROTEIN"/>
    <property type="match status" value="1"/>
</dbReference>
<dbReference type="InterPro" id="IPR036388">
    <property type="entry name" value="WH-like_DNA-bd_sf"/>
</dbReference>
<dbReference type="Gene3D" id="3.30.70.920">
    <property type="match status" value="1"/>
</dbReference>
<feature type="domain" description="HTH asnC-type" evidence="4">
    <location>
        <begin position="11"/>
        <end position="72"/>
    </location>
</feature>
<dbReference type="CDD" id="cd00090">
    <property type="entry name" value="HTH_ARSR"/>
    <property type="match status" value="1"/>
</dbReference>
<dbReference type="InterPro" id="IPR019887">
    <property type="entry name" value="Tscrpt_reg_AsnC/Lrp_C"/>
</dbReference>
<keyword evidence="2" id="KW-0238">DNA-binding</keyword>